<name>A0A085GHH4_EWIA3</name>
<keyword evidence="4" id="KW-0281">Fimbrium</keyword>
<dbReference type="RefSeq" id="WP_034789546.1">
    <property type="nucleotide sequence ID" value="NZ_JMPJ01000038.1"/>
</dbReference>
<evidence type="ECO:0000256" key="4">
    <source>
        <dbReference type="ARBA" id="ARBA00023263"/>
    </source>
</evidence>
<dbReference type="GO" id="GO:0043709">
    <property type="term" value="P:cell adhesion involved in single-species biofilm formation"/>
    <property type="evidence" value="ECO:0007669"/>
    <property type="project" value="TreeGrafter"/>
</dbReference>
<sequence>MKKLSIAVAIMLGMACSGAQAVGELGQLIFNGKISSSACTIDTAGTTSSIVYDTLSAANISYPVYKTAHALKPMTIKLVNCPVGLPIKVKFEGSYDEPMKLFKDSSGKNIGVAIYNRDSLDKIDGDKFVTKKTSASGDNLLDYDVVLGKWKNAVAEPGNYAIAINYTMSYE</sequence>
<dbReference type="PANTHER" id="PTHR33420:SF3">
    <property type="entry name" value="FIMBRIAL SUBUNIT ELFA"/>
    <property type="match status" value="1"/>
</dbReference>
<evidence type="ECO:0000313" key="7">
    <source>
        <dbReference type="Proteomes" id="UP000028640"/>
    </source>
</evidence>
<dbReference type="AlphaFoldDB" id="A0A085GHH4"/>
<organism evidence="6 7">
    <name type="scientific">Ewingella americana (strain ATCC 33852 / DSM 4580 / CCUG 14506 / JCM 5911 / LMG 7869 / NCTC 12157 / CDC 1468-78)</name>
    <dbReference type="NCBI Taxonomy" id="910964"/>
    <lineage>
        <taxon>Bacteria</taxon>
        <taxon>Pseudomonadati</taxon>
        <taxon>Pseudomonadota</taxon>
        <taxon>Gammaproteobacteria</taxon>
        <taxon>Enterobacterales</taxon>
        <taxon>Yersiniaceae</taxon>
        <taxon>Ewingella</taxon>
    </lineage>
</organism>
<evidence type="ECO:0000256" key="3">
    <source>
        <dbReference type="ARBA" id="ARBA00022729"/>
    </source>
</evidence>
<dbReference type="EMBL" id="JMPJ01000038">
    <property type="protein sequence ID" value="KFC83169.1"/>
    <property type="molecule type" value="Genomic_DNA"/>
</dbReference>
<dbReference type="PANTHER" id="PTHR33420">
    <property type="entry name" value="FIMBRIAL SUBUNIT ELFA-RELATED"/>
    <property type="match status" value="1"/>
</dbReference>
<dbReference type="PROSITE" id="PS51257">
    <property type="entry name" value="PROKAR_LIPOPROTEIN"/>
    <property type="match status" value="1"/>
</dbReference>
<dbReference type="GeneID" id="78379579"/>
<feature type="signal peptide" evidence="5">
    <location>
        <begin position="1"/>
        <end position="21"/>
    </location>
</feature>
<comment type="caution">
    <text evidence="6">The sequence shown here is derived from an EMBL/GenBank/DDBJ whole genome shotgun (WGS) entry which is preliminary data.</text>
</comment>
<dbReference type="InterPro" id="IPR008966">
    <property type="entry name" value="Adhesion_dom_sf"/>
</dbReference>
<comment type="subcellular location">
    <subcellularLocation>
        <location evidence="1">Fimbrium</location>
    </subcellularLocation>
</comment>
<keyword evidence="3 5" id="KW-0732">Signal</keyword>
<evidence type="ECO:0000256" key="2">
    <source>
        <dbReference type="ARBA" id="ARBA00006671"/>
    </source>
</evidence>
<evidence type="ECO:0000313" key="6">
    <source>
        <dbReference type="EMBL" id="KFC83169.1"/>
    </source>
</evidence>
<proteinExistence type="inferred from homology"/>
<keyword evidence="7" id="KW-1185">Reference proteome</keyword>
<dbReference type="SUPFAM" id="SSF49401">
    <property type="entry name" value="Bacterial adhesins"/>
    <property type="match status" value="1"/>
</dbReference>
<evidence type="ECO:0000256" key="5">
    <source>
        <dbReference type="SAM" id="SignalP"/>
    </source>
</evidence>
<dbReference type="OrthoDB" id="6588643at2"/>
<dbReference type="Proteomes" id="UP000028640">
    <property type="component" value="Unassembled WGS sequence"/>
</dbReference>
<gene>
    <name evidence="6" type="ORF">GEAM_1239</name>
</gene>
<reference evidence="6 7" key="1">
    <citation type="submission" date="2014-05" db="EMBL/GenBank/DDBJ databases">
        <title>ATOL: Assembling a taxonomically balanced genome-scale reconstruction of the evolutionary history of the Enterobacteriaceae.</title>
        <authorList>
            <person name="Plunkett G.III."/>
            <person name="Neeno-Eckwall E.C."/>
            <person name="Glasner J.D."/>
            <person name="Perna N.T."/>
        </authorList>
    </citation>
    <scope>NUCLEOTIDE SEQUENCE [LARGE SCALE GENOMIC DNA]</scope>
    <source>
        <strain evidence="6 7">ATCC 33852</strain>
    </source>
</reference>
<dbReference type="GO" id="GO:0009289">
    <property type="term" value="C:pilus"/>
    <property type="evidence" value="ECO:0007669"/>
    <property type="project" value="UniProtKB-SubCell"/>
</dbReference>
<evidence type="ECO:0008006" key="8">
    <source>
        <dbReference type="Google" id="ProtNLM"/>
    </source>
</evidence>
<dbReference type="STRING" id="910964.GEAM_1239"/>
<accession>A0A085GHH4</accession>
<dbReference type="Gene3D" id="2.60.40.1090">
    <property type="entry name" value="Fimbrial-type adhesion domain"/>
    <property type="match status" value="1"/>
</dbReference>
<feature type="chain" id="PRO_5001791152" description="Type 1 fimbrial protein" evidence="5">
    <location>
        <begin position="22"/>
        <end position="171"/>
    </location>
</feature>
<dbReference type="InterPro" id="IPR036937">
    <property type="entry name" value="Adhesion_dom_fimbrial_sf"/>
</dbReference>
<comment type="similarity">
    <text evidence="2">Belongs to the fimbrial protein family.</text>
</comment>
<dbReference type="InterPro" id="IPR050263">
    <property type="entry name" value="Bact_Fimbrial_Adh_Pro"/>
</dbReference>
<evidence type="ECO:0000256" key="1">
    <source>
        <dbReference type="ARBA" id="ARBA00004561"/>
    </source>
</evidence>
<protein>
    <recommendedName>
        <fullName evidence="8">Type 1 fimbrial protein</fullName>
    </recommendedName>
</protein>